<keyword evidence="2" id="KW-1185">Reference proteome</keyword>
<dbReference type="AlphaFoldDB" id="A0A9P6M585"/>
<dbReference type="InterPro" id="IPR019587">
    <property type="entry name" value="Polyketide_cyclase/dehydratase"/>
</dbReference>
<dbReference type="EMBL" id="JAAAHY010000119">
    <property type="protein sequence ID" value="KAF9966881.1"/>
    <property type="molecule type" value="Genomic_DNA"/>
</dbReference>
<dbReference type="PANTHER" id="PTHR39332">
    <property type="entry name" value="BLL4707 PROTEIN"/>
    <property type="match status" value="1"/>
</dbReference>
<organism evidence="1 2">
    <name type="scientific">Mortierella alpina</name>
    <name type="common">Oleaginous fungus</name>
    <name type="synonym">Mortierella renispora</name>
    <dbReference type="NCBI Taxonomy" id="64518"/>
    <lineage>
        <taxon>Eukaryota</taxon>
        <taxon>Fungi</taxon>
        <taxon>Fungi incertae sedis</taxon>
        <taxon>Mucoromycota</taxon>
        <taxon>Mortierellomycotina</taxon>
        <taxon>Mortierellomycetes</taxon>
        <taxon>Mortierellales</taxon>
        <taxon>Mortierellaceae</taxon>
        <taxon>Mortierella</taxon>
    </lineage>
</organism>
<evidence type="ECO:0008006" key="3">
    <source>
        <dbReference type="Google" id="ProtNLM"/>
    </source>
</evidence>
<proteinExistence type="predicted"/>
<comment type="caution">
    <text evidence="1">The sequence shown here is derived from an EMBL/GenBank/DDBJ whole genome shotgun (WGS) entry which is preliminary data.</text>
</comment>
<dbReference type="Pfam" id="PF10604">
    <property type="entry name" value="Polyketide_cyc2"/>
    <property type="match status" value="1"/>
</dbReference>
<dbReference type="CDD" id="cd07821">
    <property type="entry name" value="PYR_PYL_RCAR_like"/>
    <property type="match status" value="1"/>
</dbReference>
<dbReference type="Gene3D" id="3.30.530.20">
    <property type="match status" value="1"/>
</dbReference>
<dbReference type="SUPFAM" id="SSF55961">
    <property type="entry name" value="Bet v1-like"/>
    <property type="match status" value="1"/>
</dbReference>
<gene>
    <name evidence="1" type="ORF">BGZ70_000919</name>
</gene>
<sequence>MSVTRVVESRVIDAPVEIVWKHVRTVELGFWKAVKNVQVQGAPGEVGGIRKISFNDGAVQEVKIVELSDVAHFVSFDFIEAQPPVAFMSAMHTIALRKVTATNTTFVEWTAEFSSDADLAVIEDSRYKRREGLEDLAKAAASKK</sequence>
<reference evidence="1" key="1">
    <citation type="journal article" date="2020" name="Fungal Divers.">
        <title>Resolving the Mortierellaceae phylogeny through synthesis of multi-gene phylogenetics and phylogenomics.</title>
        <authorList>
            <person name="Vandepol N."/>
            <person name="Liber J."/>
            <person name="Desiro A."/>
            <person name="Na H."/>
            <person name="Kennedy M."/>
            <person name="Barry K."/>
            <person name="Grigoriev I.V."/>
            <person name="Miller A.N."/>
            <person name="O'Donnell K."/>
            <person name="Stajich J.E."/>
            <person name="Bonito G."/>
        </authorList>
    </citation>
    <scope>NUCLEOTIDE SEQUENCE</scope>
    <source>
        <strain evidence="1">CK1249</strain>
    </source>
</reference>
<accession>A0A9P6M585</accession>
<evidence type="ECO:0000313" key="1">
    <source>
        <dbReference type="EMBL" id="KAF9966881.1"/>
    </source>
</evidence>
<name>A0A9P6M585_MORAP</name>
<dbReference type="InterPro" id="IPR023393">
    <property type="entry name" value="START-like_dom_sf"/>
</dbReference>
<evidence type="ECO:0000313" key="2">
    <source>
        <dbReference type="Proteomes" id="UP000738359"/>
    </source>
</evidence>
<dbReference type="OrthoDB" id="10255646at2759"/>
<protein>
    <recommendedName>
        <fullName evidence="3">Bet v1-like protein</fullName>
    </recommendedName>
</protein>
<dbReference type="PANTHER" id="PTHR39332:SF7">
    <property type="entry name" value="SRPBCC FAMILY PROTEIN"/>
    <property type="match status" value="1"/>
</dbReference>
<dbReference type="Proteomes" id="UP000738359">
    <property type="component" value="Unassembled WGS sequence"/>
</dbReference>